<dbReference type="AlphaFoldDB" id="A0A194Q169"/>
<dbReference type="InterPro" id="IPR028881">
    <property type="entry name" value="PAN2_UCH_dom"/>
</dbReference>
<dbReference type="PANTHER" id="PTHR15728">
    <property type="entry name" value="DEADENYLATION COMPLEX CATALYTIC SUBUNIT PAN2"/>
    <property type="match status" value="1"/>
</dbReference>
<dbReference type="FunFam" id="2.160.10.10:FF:000014">
    <property type="entry name" value="dynactin subunit 5"/>
    <property type="match status" value="1"/>
</dbReference>
<dbReference type="SUPFAM" id="SSF54001">
    <property type="entry name" value="Cysteine proteinases"/>
    <property type="match status" value="1"/>
</dbReference>
<dbReference type="InterPro" id="IPR011004">
    <property type="entry name" value="Trimer_LpxA-like_sf"/>
</dbReference>
<dbReference type="InterPro" id="IPR048841">
    <property type="entry name" value="PAN2_N"/>
</dbReference>
<dbReference type="Pfam" id="PF13423">
    <property type="entry name" value="UCH_1"/>
    <property type="match status" value="1"/>
</dbReference>
<protein>
    <recommendedName>
        <fullName evidence="5">Dynactin subunit 5</fullName>
    </recommendedName>
</protein>
<keyword evidence="3" id="KW-0206">Cytoskeleton</keyword>
<evidence type="ECO:0000259" key="6">
    <source>
        <dbReference type="PROSITE" id="PS50235"/>
    </source>
</evidence>
<evidence type="ECO:0000256" key="3">
    <source>
        <dbReference type="ARBA" id="ARBA00023212"/>
    </source>
</evidence>
<comment type="subcellular location">
    <subcellularLocation>
        <location evidence="1">Cytoplasm</location>
        <location evidence="1">Cytoskeleton</location>
    </subcellularLocation>
</comment>
<dbReference type="Pfam" id="PF21711">
    <property type="entry name" value="DCTN5"/>
    <property type="match status" value="1"/>
</dbReference>
<proteinExistence type="inferred from homology"/>
<dbReference type="InterPro" id="IPR028889">
    <property type="entry name" value="USP"/>
</dbReference>
<dbReference type="GO" id="GO:0004535">
    <property type="term" value="F:poly(A)-specific ribonuclease activity"/>
    <property type="evidence" value="ECO:0007669"/>
    <property type="project" value="TreeGrafter"/>
</dbReference>
<dbReference type="Gene3D" id="2.160.10.10">
    <property type="entry name" value="Hexapeptide repeat proteins"/>
    <property type="match status" value="1"/>
</dbReference>
<accession>A0A194Q169</accession>
<keyword evidence="2" id="KW-0963">Cytoplasm</keyword>
<sequence>MELQDTYYNKSEYVETASGNKVSRQTVLCGSQNIVLHGKVIVQSDAIIRGDLANVKTGRFCIISKGSVIRPPFKKFSKGVAFFPLQMGDHVFVGENTVVNAAVVGSYVYIGKNVVIGRRCVLKDCCMIEDNSVLPAETVVPSFARYSGSPARHITTLPEAMPDLMTEFTKNEYANDFSQQFQVPTQEGEYELRSSVLVDGGDSFGVSAVVFDKHEELIWMGNQGGHVTSYYGPTMQKYTSFHIHESEEVRDIVTDEIGIYALTKTTLRHQIRRGIPKHTYRSLNMIDMQCLLQVNSTKLMMGGHQKKLLEFDIVKFTENVIPIKEEGCVVMRSGGASLLACGSANGQVSLRDLRTPNAAEHTFRAHTNFLSDMDMQGDLLISCGFTESAGGVVVAEPYVVLWDLRCLKGGSTVERARVINTAAAPLLLHFLPAFSGRAVALSGDGHVALLHVNAPEEKQSIFQVDTQSTMSVMDVSATSQALVFGDQGGHLHLFSPQQNNEPQFNSFSRDTEFADQLPTMTTASLKDENFKFSSVKLPPLADGAWCNELPPEFFNKGYRKPKPIDPEVLSTMKMKGPIGYAPNPKTTKRNEMPYTSDSLEDLSEDKQNDNCGTLPIPEHYQKLDLHYNKHGSNEELENYNKTKLPGLEATIPNSYCNPMLQVLYYIPPLKATLLAHTCAKEFCLSCELGFLFRMLDTSNGVACQANNFLRAFRTVPEAAALGLILTDTTDSRPDLIALIQSWNRFILHQIHSEILETRKKEKEMAKLSKTSPPRCRLNAKMQAVLNGPYKDAFQYTKLDFIADYDNDENNTDTLKLKEVKNGIDQIKLSETYPNNRSVEREESEISQLFAIGRHQLNRCLKCNKEEERESVTLACLLQYGETRPAGATGAGGVVGAGGAVGAGGGFAELVQASLSARRSTPAWCDACSRFTPTAQRGRLTRLPPILAINCGGVTPHEKAYWSKGLIKEVDASKKNGTSKPCRYGSHCARAGCRFKHPDKPTSSQSGNKSPQEGNCVLPHHLVIRQQSDGDVAINDKKDLNTEINRLEVNKQKKKFKIRSEEEYTLSAAVVCVEDNPKNLVAYIQVNMENEPKWYLFNDLSIVPVSADEVVEYSAWWKSPCVLFYTAARARYRPPTDTSHAP</sequence>
<dbReference type="PANTHER" id="PTHR15728:SF0">
    <property type="entry name" value="PAN2-PAN3 DEADENYLATION COMPLEX CATALYTIC SUBUNIT PAN2"/>
    <property type="match status" value="1"/>
</dbReference>
<keyword evidence="8" id="KW-1185">Reference proteome</keyword>
<dbReference type="InterPro" id="IPR036322">
    <property type="entry name" value="WD40_repeat_dom_sf"/>
</dbReference>
<dbReference type="SUPFAM" id="SSF51161">
    <property type="entry name" value="Trimeric LpxA-like enzymes"/>
    <property type="match status" value="1"/>
</dbReference>
<dbReference type="EMBL" id="KQ459580">
    <property type="protein sequence ID" value="KPI99301.1"/>
    <property type="molecule type" value="Genomic_DNA"/>
</dbReference>
<evidence type="ECO:0000313" key="8">
    <source>
        <dbReference type="Proteomes" id="UP000053268"/>
    </source>
</evidence>
<evidence type="ECO:0000256" key="1">
    <source>
        <dbReference type="ARBA" id="ARBA00004245"/>
    </source>
</evidence>
<dbReference type="CDD" id="cd03359">
    <property type="entry name" value="LbH_Dynactin_5"/>
    <property type="match status" value="1"/>
</dbReference>
<dbReference type="Proteomes" id="UP000053268">
    <property type="component" value="Unassembled WGS sequence"/>
</dbReference>
<dbReference type="GO" id="GO:0000289">
    <property type="term" value="P:nuclear-transcribed mRNA poly(A) tail shortening"/>
    <property type="evidence" value="ECO:0007669"/>
    <property type="project" value="TreeGrafter"/>
</dbReference>
<evidence type="ECO:0000256" key="4">
    <source>
        <dbReference type="ARBA" id="ARBA00034706"/>
    </source>
</evidence>
<evidence type="ECO:0000256" key="5">
    <source>
        <dbReference type="ARBA" id="ARBA00034865"/>
    </source>
</evidence>
<evidence type="ECO:0000313" key="7">
    <source>
        <dbReference type="EMBL" id="KPI99301.1"/>
    </source>
</evidence>
<dbReference type="Gene3D" id="3.90.70.10">
    <property type="entry name" value="Cysteine proteinases"/>
    <property type="match status" value="1"/>
</dbReference>
<organism evidence="7 8">
    <name type="scientific">Papilio xuthus</name>
    <name type="common">Asian swallowtail butterfly</name>
    <dbReference type="NCBI Taxonomy" id="66420"/>
    <lineage>
        <taxon>Eukaryota</taxon>
        <taxon>Metazoa</taxon>
        <taxon>Ecdysozoa</taxon>
        <taxon>Arthropoda</taxon>
        <taxon>Hexapoda</taxon>
        <taxon>Insecta</taxon>
        <taxon>Pterygota</taxon>
        <taxon>Neoptera</taxon>
        <taxon>Endopterygota</taxon>
        <taxon>Lepidoptera</taxon>
        <taxon>Glossata</taxon>
        <taxon>Ditrysia</taxon>
        <taxon>Papilionoidea</taxon>
        <taxon>Papilionidae</taxon>
        <taxon>Papilioninae</taxon>
        <taxon>Papilio</taxon>
    </lineage>
</organism>
<dbReference type="GO" id="GO:0000932">
    <property type="term" value="C:P-body"/>
    <property type="evidence" value="ECO:0007669"/>
    <property type="project" value="TreeGrafter"/>
</dbReference>
<evidence type="ECO:0000256" key="2">
    <source>
        <dbReference type="ARBA" id="ARBA00022490"/>
    </source>
</evidence>
<dbReference type="InterPro" id="IPR015943">
    <property type="entry name" value="WD40/YVTN_repeat-like_dom_sf"/>
</dbReference>
<dbReference type="GO" id="GO:0005856">
    <property type="term" value="C:cytoskeleton"/>
    <property type="evidence" value="ECO:0007669"/>
    <property type="project" value="UniProtKB-SubCell"/>
</dbReference>
<name>A0A194Q169_PAPXU</name>
<comment type="similarity">
    <text evidence="4">Belongs to the dynactin subunits 5/6 family. Dynactin subunit 5 subfamily.</text>
</comment>
<dbReference type="Gene3D" id="2.130.10.10">
    <property type="entry name" value="YVTN repeat-like/Quinoprotein amine dehydrogenase"/>
    <property type="match status" value="1"/>
</dbReference>
<dbReference type="STRING" id="66420.A0A194Q169"/>
<feature type="domain" description="USP" evidence="6">
    <location>
        <begin position="645"/>
        <end position="1127"/>
    </location>
</feature>
<dbReference type="Gene3D" id="4.10.1000.40">
    <property type="match status" value="1"/>
</dbReference>
<dbReference type="PROSITE" id="PS50235">
    <property type="entry name" value="USP_3"/>
    <property type="match status" value="1"/>
</dbReference>
<dbReference type="GO" id="GO:0031251">
    <property type="term" value="C:PAN complex"/>
    <property type="evidence" value="ECO:0007669"/>
    <property type="project" value="TreeGrafter"/>
</dbReference>
<dbReference type="SUPFAM" id="SSF50978">
    <property type="entry name" value="WD40 repeat-like"/>
    <property type="match status" value="1"/>
</dbReference>
<dbReference type="InterPro" id="IPR050785">
    <property type="entry name" value="PAN2-PAN3_catalytic_subunit"/>
</dbReference>
<dbReference type="InterPro" id="IPR047125">
    <property type="entry name" value="DCTN5"/>
</dbReference>
<gene>
    <name evidence="7" type="ORF">RR46_05485</name>
</gene>
<reference evidence="7 8" key="1">
    <citation type="journal article" date="2015" name="Nat. Commun.">
        <title>Outbred genome sequencing and CRISPR/Cas9 gene editing in butterflies.</title>
        <authorList>
            <person name="Li X."/>
            <person name="Fan D."/>
            <person name="Zhang W."/>
            <person name="Liu G."/>
            <person name="Zhang L."/>
            <person name="Zhao L."/>
            <person name="Fang X."/>
            <person name="Chen L."/>
            <person name="Dong Y."/>
            <person name="Chen Y."/>
            <person name="Ding Y."/>
            <person name="Zhao R."/>
            <person name="Feng M."/>
            <person name="Zhu Y."/>
            <person name="Feng Y."/>
            <person name="Jiang X."/>
            <person name="Zhu D."/>
            <person name="Xiang H."/>
            <person name="Feng X."/>
            <person name="Li S."/>
            <person name="Wang J."/>
            <person name="Zhang G."/>
            <person name="Kronforst M.R."/>
            <person name="Wang W."/>
        </authorList>
    </citation>
    <scope>NUCLEOTIDE SEQUENCE [LARGE SCALE GENOMIC DNA]</scope>
    <source>
        <strain evidence="7">Ya'a_city_454_Px</strain>
        <tissue evidence="7">Whole body</tissue>
    </source>
</reference>
<dbReference type="Pfam" id="PF20770">
    <property type="entry name" value="PAN2_N"/>
    <property type="match status" value="1"/>
</dbReference>
<dbReference type="InterPro" id="IPR038765">
    <property type="entry name" value="Papain-like_cys_pep_sf"/>
</dbReference>